<dbReference type="EMBL" id="JACXVP010000005">
    <property type="protein sequence ID" value="KAG5607137.1"/>
    <property type="molecule type" value="Genomic_DNA"/>
</dbReference>
<keyword evidence="2" id="KW-1185">Reference proteome</keyword>
<name>A0A9J5Z2N1_SOLCO</name>
<gene>
    <name evidence="1" type="ORF">H5410_028629</name>
</gene>
<reference evidence="1 2" key="1">
    <citation type="submission" date="2020-09" db="EMBL/GenBank/DDBJ databases">
        <title>De no assembly of potato wild relative species, Solanum commersonii.</title>
        <authorList>
            <person name="Cho K."/>
        </authorList>
    </citation>
    <scope>NUCLEOTIDE SEQUENCE [LARGE SCALE GENOMIC DNA]</scope>
    <source>
        <strain evidence="1">LZ3.2</strain>
        <tissue evidence="1">Leaf</tissue>
    </source>
</reference>
<evidence type="ECO:0000313" key="2">
    <source>
        <dbReference type="Proteomes" id="UP000824120"/>
    </source>
</evidence>
<organism evidence="1 2">
    <name type="scientific">Solanum commersonii</name>
    <name type="common">Commerson's wild potato</name>
    <name type="synonym">Commerson's nightshade</name>
    <dbReference type="NCBI Taxonomy" id="4109"/>
    <lineage>
        <taxon>Eukaryota</taxon>
        <taxon>Viridiplantae</taxon>
        <taxon>Streptophyta</taxon>
        <taxon>Embryophyta</taxon>
        <taxon>Tracheophyta</taxon>
        <taxon>Spermatophyta</taxon>
        <taxon>Magnoliopsida</taxon>
        <taxon>eudicotyledons</taxon>
        <taxon>Gunneridae</taxon>
        <taxon>Pentapetalae</taxon>
        <taxon>asterids</taxon>
        <taxon>lamiids</taxon>
        <taxon>Solanales</taxon>
        <taxon>Solanaceae</taxon>
        <taxon>Solanoideae</taxon>
        <taxon>Solaneae</taxon>
        <taxon>Solanum</taxon>
    </lineage>
</organism>
<dbReference type="AlphaFoldDB" id="A0A9J5Z2N1"/>
<comment type="caution">
    <text evidence="1">The sequence shown here is derived from an EMBL/GenBank/DDBJ whole genome shotgun (WGS) entry which is preliminary data.</text>
</comment>
<accession>A0A9J5Z2N1</accession>
<dbReference type="Proteomes" id="UP000824120">
    <property type="component" value="Chromosome 5"/>
</dbReference>
<proteinExistence type="predicted"/>
<sequence>MGARLQLKKCTNIGEFNIVNILSNVTQVVTSKKTRNKKCNVVDKSKKVFPNVVSSERPSSQQSVVIEESEDEVEVNVWMDVFEIFCQHLEKLEGTLLFLYGHTLVEIESI</sequence>
<protein>
    <submittedName>
        <fullName evidence="1">Uncharacterized protein</fullName>
    </submittedName>
</protein>
<evidence type="ECO:0000313" key="1">
    <source>
        <dbReference type="EMBL" id="KAG5607137.1"/>
    </source>
</evidence>